<keyword evidence="4 5" id="KW-0472">Membrane</keyword>
<dbReference type="Gene3D" id="1.20.1250.20">
    <property type="entry name" value="MFS general substrate transporter like domains"/>
    <property type="match status" value="2"/>
</dbReference>
<evidence type="ECO:0000313" key="8">
    <source>
        <dbReference type="Proteomes" id="UP000297535"/>
    </source>
</evidence>
<dbReference type="FunFam" id="1.20.1250.20:FF:000253">
    <property type="entry name" value="Transporter, major facilitator family"/>
    <property type="match status" value="1"/>
</dbReference>
<dbReference type="InterPro" id="IPR011701">
    <property type="entry name" value="MFS"/>
</dbReference>
<dbReference type="OrthoDB" id="9784658at2"/>
<dbReference type="AlphaFoldDB" id="A0A4Z0NUV3"/>
<dbReference type="PANTHER" id="PTHR23508">
    <property type="entry name" value="CARBOXYLIC ACID TRANSPORTER PROTEIN HOMOLOG"/>
    <property type="match status" value="1"/>
</dbReference>
<feature type="transmembrane region" description="Helical" evidence="5">
    <location>
        <begin position="187"/>
        <end position="205"/>
    </location>
</feature>
<dbReference type="Pfam" id="PF07690">
    <property type="entry name" value="MFS_1"/>
    <property type="match status" value="1"/>
</dbReference>
<keyword evidence="8" id="KW-1185">Reference proteome</keyword>
<dbReference type="RefSeq" id="WP_135413917.1">
    <property type="nucleotide sequence ID" value="NZ_SRLB01000004.1"/>
</dbReference>
<reference evidence="7 8" key="1">
    <citation type="submission" date="2019-04" db="EMBL/GenBank/DDBJ databases">
        <authorList>
            <person name="Feng G."/>
            <person name="Zhu H."/>
        </authorList>
    </citation>
    <scope>NUCLEOTIDE SEQUENCE [LARGE SCALE GENOMIC DNA]</scope>
    <source>
        <strain evidence="7 8">6HR-1</strain>
    </source>
</reference>
<evidence type="ECO:0000256" key="2">
    <source>
        <dbReference type="ARBA" id="ARBA00022692"/>
    </source>
</evidence>
<dbReference type="CDD" id="cd17371">
    <property type="entry name" value="MFS_MucK"/>
    <property type="match status" value="1"/>
</dbReference>
<dbReference type="PROSITE" id="PS50850">
    <property type="entry name" value="MFS"/>
    <property type="match status" value="1"/>
</dbReference>
<feature type="transmembrane region" description="Helical" evidence="5">
    <location>
        <begin position="308"/>
        <end position="327"/>
    </location>
</feature>
<feature type="transmembrane region" description="Helical" evidence="5">
    <location>
        <begin position="400"/>
        <end position="418"/>
    </location>
</feature>
<organism evidence="7 8">
    <name type="scientific">Methylobacterium nonmethylotrophicum</name>
    <dbReference type="NCBI Taxonomy" id="1141884"/>
    <lineage>
        <taxon>Bacteria</taxon>
        <taxon>Pseudomonadati</taxon>
        <taxon>Pseudomonadota</taxon>
        <taxon>Alphaproteobacteria</taxon>
        <taxon>Hyphomicrobiales</taxon>
        <taxon>Methylobacteriaceae</taxon>
        <taxon>Methylobacterium</taxon>
    </lineage>
</organism>
<dbReference type="GO" id="GO:0046943">
    <property type="term" value="F:carboxylic acid transmembrane transporter activity"/>
    <property type="evidence" value="ECO:0007669"/>
    <property type="project" value="TreeGrafter"/>
</dbReference>
<keyword evidence="3 5" id="KW-1133">Transmembrane helix</keyword>
<evidence type="ECO:0000256" key="5">
    <source>
        <dbReference type="SAM" id="Phobius"/>
    </source>
</evidence>
<feature type="transmembrane region" description="Helical" evidence="5">
    <location>
        <begin position="239"/>
        <end position="260"/>
    </location>
</feature>
<proteinExistence type="predicted"/>
<feature type="transmembrane region" description="Helical" evidence="5">
    <location>
        <begin position="164"/>
        <end position="181"/>
    </location>
</feature>
<dbReference type="SUPFAM" id="SSF103473">
    <property type="entry name" value="MFS general substrate transporter"/>
    <property type="match status" value="1"/>
</dbReference>
<feature type="transmembrane region" description="Helical" evidence="5">
    <location>
        <begin position="70"/>
        <end position="90"/>
    </location>
</feature>
<dbReference type="PROSITE" id="PS00216">
    <property type="entry name" value="SUGAR_TRANSPORT_1"/>
    <property type="match status" value="1"/>
</dbReference>
<dbReference type="PANTHER" id="PTHR23508:SF10">
    <property type="entry name" value="CARBOXYLIC ACID TRANSPORTER PROTEIN HOMOLOG"/>
    <property type="match status" value="1"/>
</dbReference>
<comment type="subcellular location">
    <subcellularLocation>
        <location evidence="1">Membrane</location>
        <topology evidence="1">Multi-pass membrane protein</topology>
    </subcellularLocation>
</comment>
<protein>
    <submittedName>
        <fullName evidence="7">MFS transporter</fullName>
    </submittedName>
</protein>
<dbReference type="PROSITE" id="PS00217">
    <property type="entry name" value="SUGAR_TRANSPORT_2"/>
    <property type="match status" value="1"/>
</dbReference>
<dbReference type="EMBL" id="SRLB01000004">
    <property type="protein sequence ID" value="TGE01314.1"/>
    <property type="molecule type" value="Genomic_DNA"/>
</dbReference>
<sequence length="428" mass="45143">MSEITTPSVTAAAPAGSGGIWISELAPKEKRALGACVGGWALDAMDVQLYSFVIPTLIATWGVTRAEAGALGTAALLTSAIGGWLAGFLADRWGRVRTLQIAILWFAGFTFLSGLAQSFEQLFAARALMGLGFGGEWAAGAVLLGETIRPEHRGKALGTMQSGWAIGWGAAALLYTLFFSLMPPETAWRALFFVGIAPAFLVFFLRRYVEEPEVYKASQAQIAATGDKPSFFEIFRPPLLRITLLGALMSTGAQGGYFAVTTWLPTFLRTERGLSVMNSGGYLAVLIVGSFCGYLAGAYLADRIGRRATFLVFAIGAGVVVTTYTMVPFGDAAMLVLGFPLGFFASGVFSAMGAFFTEQFPTRVRGVGQGFAYNFGRAIGAIFPTLVGVISATMPLGQAIGLFAAAAYATMAFAAFLLPETKGKALTA</sequence>
<evidence type="ECO:0000256" key="4">
    <source>
        <dbReference type="ARBA" id="ARBA00023136"/>
    </source>
</evidence>
<keyword evidence="2 5" id="KW-0812">Transmembrane</keyword>
<dbReference type="GO" id="GO:0005886">
    <property type="term" value="C:plasma membrane"/>
    <property type="evidence" value="ECO:0007669"/>
    <property type="project" value="TreeGrafter"/>
</dbReference>
<feature type="transmembrane region" description="Helical" evidence="5">
    <location>
        <begin position="280"/>
        <end position="301"/>
    </location>
</feature>
<gene>
    <name evidence="7" type="ORF">EU555_06890</name>
</gene>
<name>A0A4Z0NUV3_9HYPH</name>
<evidence type="ECO:0000256" key="3">
    <source>
        <dbReference type="ARBA" id="ARBA00022989"/>
    </source>
</evidence>
<evidence type="ECO:0000313" key="7">
    <source>
        <dbReference type="EMBL" id="TGE01314.1"/>
    </source>
</evidence>
<feature type="transmembrane region" description="Helical" evidence="5">
    <location>
        <begin position="333"/>
        <end position="355"/>
    </location>
</feature>
<evidence type="ECO:0000256" key="1">
    <source>
        <dbReference type="ARBA" id="ARBA00004141"/>
    </source>
</evidence>
<dbReference type="InterPro" id="IPR005829">
    <property type="entry name" value="Sugar_transporter_CS"/>
</dbReference>
<feature type="transmembrane region" description="Helical" evidence="5">
    <location>
        <begin position="125"/>
        <end position="144"/>
    </location>
</feature>
<feature type="transmembrane region" description="Helical" evidence="5">
    <location>
        <begin position="375"/>
        <end position="394"/>
    </location>
</feature>
<evidence type="ECO:0000259" key="6">
    <source>
        <dbReference type="PROSITE" id="PS50850"/>
    </source>
</evidence>
<dbReference type="InterPro" id="IPR036259">
    <property type="entry name" value="MFS_trans_sf"/>
</dbReference>
<comment type="caution">
    <text evidence="7">The sequence shown here is derived from an EMBL/GenBank/DDBJ whole genome shotgun (WGS) entry which is preliminary data.</text>
</comment>
<feature type="transmembrane region" description="Helical" evidence="5">
    <location>
        <begin position="102"/>
        <end position="119"/>
    </location>
</feature>
<feature type="domain" description="Major facilitator superfamily (MFS) profile" evidence="6">
    <location>
        <begin position="32"/>
        <end position="422"/>
    </location>
</feature>
<dbReference type="InterPro" id="IPR020846">
    <property type="entry name" value="MFS_dom"/>
</dbReference>
<dbReference type="Proteomes" id="UP000297535">
    <property type="component" value="Unassembled WGS sequence"/>
</dbReference>
<accession>A0A4Z0NUV3</accession>